<dbReference type="PANTHER" id="PTHR43538">
    <property type="entry name" value="ALPHA-IPM SYNTHASE/HOMOCITRATE SYNTHASE"/>
    <property type="match status" value="1"/>
</dbReference>
<evidence type="ECO:0000256" key="2">
    <source>
        <dbReference type="ARBA" id="ARBA00022679"/>
    </source>
</evidence>
<dbReference type="Pfam" id="PF08502">
    <property type="entry name" value="LeuA_dimer"/>
    <property type="match status" value="1"/>
</dbReference>
<name>X1LCH7_9ZZZZ</name>
<dbReference type="InterPro" id="IPR036230">
    <property type="entry name" value="LeuA_allosteric_dom_sf"/>
</dbReference>
<gene>
    <name evidence="5" type="ORF">S06H3_16510</name>
</gene>
<dbReference type="InterPro" id="IPR005675">
    <property type="entry name" value="Citramal_synthase"/>
</dbReference>
<protein>
    <recommendedName>
        <fullName evidence="4">2-isopropylmalate synthase LeuA allosteric (dimerisation) domain-containing protein</fullName>
    </recommendedName>
</protein>
<keyword evidence="2" id="KW-0808">Transferase</keyword>
<dbReference type="InterPro" id="IPR013709">
    <property type="entry name" value="2-isopropylmalate_synth_dimer"/>
</dbReference>
<evidence type="ECO:0000256" key="1">
    <source>
        <dbReference type="ARBA" id="ARBA00006154"/>
    </source>
</evidence>
<dbReference type="SUPFAM" id="SSF110921">
    <property type="entry name" value="2-isopropylmalate synthase LeuA, allosteric (dimerisation) domain"/>
    <property type="match status" value="1"/>
</dbReference>
<reference evidence="5" key="1">
    <citation type="journal article" date="2014" name="Front. Microbiol.">
        <title>High frequency of phylogenetically diverse reductive dehalogenase-homologous genes in deep subseafloor sedimentary metagenomes.</title>
        <authorList>
            <person name="Kawai M."/>
            <person name="Futagami T."/>
            <person name="Toyoda A."/>
            <person name="Takaki Y."/>
            <person name="Nishi S."/>
            <person name="Hori S."/>
            <person name="Arai W."/>
            <person name="Tsubouchi T."/>
            <person name="Morono Y."/>
            <person name="Uchiyama I."/>
            <person name="Ito T."/>
            <person name="Fujiyama A."/>
            <person name="Inagaki F."/>
            <person name="Takami H."/>
        </authorList>
    </citation>
    <scope>NUCLEOTIDE SEQUENCE</scope>
    <source>
        <strain evidence="5">Expedition CK06-06</strain>
    </source>
</reference>
<feature type="non-terminal residue" evidence="5">
    <location>
        <position position="1"/>
    </location>
</feature>
<evidence type="ECO:0000256" key="3">
    <source>
        <dbReference type="ARBA" id="ARBA00029440"/>
    </source>
</evidence>
<comment type="similarity">
    <text evidence="1">Belongs to the alpha-IPM synthase/homocitrate synthase family.</text>
</comment>
<dbReference type="AlphaFoldDB" id="X1LCH7"/>
<comment type="pathway">
    <text evidence="3">Amino-acid biosynthesis.</text>
</comment>
<dbReference type="Gene3D" id="3.30.160.270">
    <property type="match status" value="1"/>
</dbReference>
<sequence>ANLPHHTRLPYVGANAFTHKGGVHVSALTKWADSYQHINPELVGNRPRVVISELAGKGNIIYKAKERKLPIPKGEEIERVLKQIKSLEKQGFQYDSAEASFDLLLYRAQPNYRPPFELVDFMVVVEKRRRPPSSGRQEEPLSEATIKVKVDDRIVHTAAEGNGPVNALDQALRKALIQFYPDLTAVELTDYKVRILEETAGTASQVRVLLESSDGQEHWRTVGSSTNIIEASWLALADSIEYWLIKQKGDKI</sequence>
<dbReference type="EMBL" id="BARV01008172">
    <property type="protein sequence ID" value="GAI16977.1"/>
    <property type="molecule type" value="Genomic_DNA"/>
</dbReference>
<dbReference type="Pfam" id="PF22617">
    <property type="entry name" value="HCS_D2"/>
    <property type="match status" value="1"/>
</dbReference>
<dbReference type="InterPro" id="IPR054691">
    <property type="entry name" value="LeuA/HCS_post-cat"/>
</dbReference>
<comment type="caution">
    <text evidence="5">The sequence shown here is derived from an EMBL/GenBank/DDBJ whole genome shotgun (WGS) entry which is preliminary data.</text>
</comment>
<dbReference type="SMART" id="SM00917">
    <property type="entry name" value="LeuA_dimer"/>
    <property type="match status" value="1"/>
</dbReference>
<evidence type="ECO:0000259" key="4">
    <source>
        <dbReference type="SMART" id="SM00917"/>
    </source>
</evidence>
<proteinExistence type="inferred from homology"/>
<dbReference type="GO" id="GO:0009098">
    <property type="term" value="P:L-leucine biosynthetic process"/>
    <property type="evidence" value="ECO:0007669"/>
    <property type="project" value="InterPro"/>
</dbReference>
<accession>X1LCH7</accession>
<organism evidence="5">
    <name type="scientific">marine sediment metagenome</name>
    <dbReference type="NCBI Taxonomy" id="412755"/>
    <lineage>
        <taxon>unclassified sequences</taxon>
        <taxon>metagenomes</taxon>
        <taxon>ecological metagenomes</taxon>
    </lineage>
</organism>
<feature type="domain" description="2-isopropylmalate synthase LeuA allosteric (dimerisation)" evidence="4">
    <location>
        <begin position="95"/>
        <end position="244"/>
    </location>
</feature>
<evidence type="ECO:0000313" key="5">
    <source>
        <dbReference type="EMBL" id="GAI16977.1"/>
    </source>
</evidence>
<dbReference type="Gene3D" id="1.10.238.260">
    <property type="match status" value="1"/>
</dbReference>
<dbReference type="PANTHER" id="PTHR43538:SF1">
    <property type="entry name" value="(R)-CITRAMALATE SYNTHASE"/>
    <property type="match status" value="1"/>
</dbReference>
<dbReference type="GO" id="GO:0003852">
    <property type="term" value="F:2-isopropylmalate synthase activity"/>
    <property type="evidence" value="ECO:0007669"/>
    <property type="project" value="InterPro"/>
</dbReference>